<gene>
    <name evidence="4" type="ORF">QM480_19445</name>
</gene>
<accession>A0ABT6YSH3</accession>
<evidence type="ECO:0000313" key="5">
    <source>
        <dbReference type="Proteomes" id="UP001236569"/>
    </source>
</evidence>
<sequence length="135" mass="15601">MTTILEPPILLIVDDDFINRFVLGKTLESLNQTYRECENGEDAINWLKSTSHNHIVVLLDLNMPIMDGYEFLEYLKENPCEFKHTNIKVIVLSASTYSQFLEKAPSAEIVQFLSKPVDKEQIKHAIEESIELFQQ</sequence>
<evidence type="ECO:0000256" key="1">
    <source>
        <dbReference type="ARBA" id="ARBA00022553"/>
    </source>
</evidence>
<dbReference type="PROSITE" id="PS50110">
    <property type="entry name" value="RESPONSE_REGULATORY"/>
    <property type="match status" value="1"/>
</dbReference>
<dbReference type="RefSeq" id="WP_283371333.1">
    <property type="nucleotide sequence ID" value="NZ_JASHID010000017.1"/>
</dbReference>
<dbReference type="Pfam" id="PF00072">
    <property type="entry name" value="Response_reg"/>
    <property type="match status" value="1"/>
</dbReference>
<dbReference type="EMBL" id="JASHID010000017">
    <property type="protein sequence ID" value="MDI9866526.1"/>
    <property type="molecule type" value="Genomic_DNA"/>
</dbReference>
<dbReference type="InterPro" id="IPR050956">
    <property type="entry name" value="2C_system_His_kinase"/>
</dbReference>
<dbReference type="CDD" id="cd17546">
    <property type="entry name" value="REC_hyHK_CKI1_RcsC-like"/>
    <property type="match status" value="1"/>
</dbReference>
<keyword evidence="5" id="KW-1185">Reference proteome</keyword>
<evidence type="ECO:0000259" key="3">
    <source>
        <dbReference type="PROSITE" id="PS50110"/>
    </source>
</evidence>
<comment type="caution">
    <text evidence="4">The sequence shown here is derived from an EMBL/GenBank/DDBJ whole genome shotgun (WGS) entry which is preliminary data.</text>
</comment>
<dbReference type="Proteomes" id="UP001236569">
    <property type="component" value="Unassembled WGS sequence"/>
</dbReference>
<dbReference type="PANTHER" id="PTHR43719:SF28">
    <property type="entry name" value="PEROXIDE STRESS-ACTIVATED HISTIDINE KINASE MAK1-RELATED"/>
    <property type="match status" value="1"/>
</dbReference>
<dbReference type="PANTHER" id="PTHR43719">
    <property type="entry name" value="TWO-COMPONENT HISTIDINE KINASE"/>
    <property type="match status" value="1"/>
</dbReference>
<evidence type="ECO:0000256" key="2">
    <source>
        <dbReference type="PROSITE-ProRule" id="PRU00169"/>
    </source>
</evidence>
<feature type="modified residue" description="4-aspartylphosphate" evidence="2">
    <location>
        <position position="60"/>
    </location>
</feature>
<dbReference type="InterPro" id="IPR001789">
    <property type="entry name" value="Sig_transdc_resp-reg_receiver"/>
</dbReference>
<organism evidence="4 5">
    <name type="scientific">Flectobacillus longus</name>
    <dbReference type="NCBI Taxonomy" id="2984207"/>
    <lineage>
        <taxon>Bacteria</taxon>
        <taxon>Pseudomonadati</taxon>
        <taxon>Bacteroidota</taxon>
        <taxon>Cytophagia</taxon>
        <taxon>Cytophagales</taxon>
        <taxon>Flectobacillaceae</taxon>
        <taxon>Flectobacillus</taxon>
    </lineage>
</organism>
<proteinExistence type="predicted"/>
<dbReference type="InterPro" id="IPR011006">
    <property type="entry name" value="CheY-like_superfamily"/>
</dbReference>
<dbReference type="Gene3D" id="3.40.50.2300">
    <property type="match status" value="1"/>
</dbReference>
<evidence type="ECO:0000313" key="4">
    <source>
        <dbReference type="EMBL" id="MDI9866526.1"/>
    </source>
</evidence>
<dbReference type="SUPFAM" id="SSF52172">
    <property type="entry name" value="CheY-like"/>
    <property type="match status" value="1"/>
</dbReference>
<dbReference type="SMART" id="SM00448">
    <property type="entry name" value="REC"/>
    <property type="match status" value="1"/>
</dbReference>
<keyword evidence="1 2" id="KW-0597">Phosphoprotein</keyword>
<protein>
    <submittedName>
        <fullName evidence="4">Response regulator</fullName>
    </submittedName>
</protein>
<name>A0ABT6YSH3_9BACT</name>
<reference evidence="4 5" key="1">
    <citation type="submission" date="2023-05" db="EMBL/GenBank/DDBJ databases">
        <title>Novel species of genus Flectobacillus isolated from stream in China.</title>
        <authorList>
            <person name="Lu H."/>
        </authorList>
    </citation>
    <scope>NUCLEOTIDE SEQUENCE [LARGE SCALE GENOMIC DNA]</scope>
    <source>
        <strain evidence="4 5">DC10W</strain>
    </source>
</reference>
<feature type="domain" description="Response regulatory" evidence="3">
    <location>
        <begin position="9"/>
        <end position="130"/>
    </location>
</feature>